<gene>
    <name evidence="1" type="ORF">HPB47_000986</name>
</gene>
<protein>
    <submittedName>
        <fullName evidence="1">Uncharacterized protein</fullName>
    </submittedName>
</protein>
<dbReference type="EMBL" id="JABSTQ010010129">
    <property type="protein sequence ID" value="KAG0423218.1"/>
    <property type="molecule type" value="Genomic_DNA"/>
</dbReference>
<name>A0AC60PQ91_IXOPE</name>
<evidence type="ECO:0000313" key="2">
    <source>
        <dbReference type="Proteomes" id="UP000805193"/>
    </source>
</evidence>
<proteinExistence type="predicted"/>
<dbReference type="Proteomes" id="UP000805193">
    <property type="component" value="Unassembled WGS sequence"/>
</dbReference>
<organism evidence="1 2">
    <name type="scientific">Ixodes persulcatus</name>
    <name type="common">Taiga tick</name>
    <dbReference type="NCBI Taxonomy" id="34615"/>
    <lineage>
        <taxon>Eukaryota</taxon>
        <taxon>Metazoa</taxon>
        <taxon>Ecdysozoa</taxon>
        <taxon>Arthropoda</taxon>
        <taxon>Chelicerata</taxon>
        <taxon>Arachnida</taxon>
        <taxon>Acari</taxon>
        <taxon>Parasitiformes</taxon>
        <taxon>Ixodida</taxon>
        <taxon>Ixodoidea</taxon>
        <taxon>Ixodidae</taxon>
        <taxon>Ixodinae</taxon>
        <taxon>Ixodes</taxon>
    </lineage>
</organism>
<keyword evidence="2" id="KW-1185">Reference proteome</keyword>
<accession>A0AC60PQ91</accession>
<sequence>MEGHSSTHLYAAFRTNIAPVRWCGNTLGSRALVEARGGAFRTLTYWKRYDCTKPGFAKECFEKVFQETQKEPLFISLLVDEINIKTQVDWDGKEVVGYCDLGQSILKDDCIAYAKHALVFLAVVGNRNWKLPLEYALIDVLDGTVRSNLVQQCLIKLKEADADCLSVTCDVTSCNLSMLTALGVILAEPRMKS</sequence>
<reference evidence="1 2" key="1">
    <citation type="journal article" date="2020" name="Cell">
        <title>Large-Scale Comparative Analyses of Tick Genomes Elucidate Their Genetic Diversity and Vector Capacities.</title>
        <authorList>
            <consortium name="Tick Genome and Microbiome Consortium (TIGMIC)"/>
            <person name="Jia N."/>
            <person name="Wang J."/>
            <person name="Shi W."/>
            <person name="Du L."/>
            <person name="Sun Y."/>
            <person name="Zhan W."/>
            <person name="Jiang J.F."/>
            <person name="Wang Q."/>
            <person name="Zhang B."/>
            <person name="Ji P."/>
            <person name="Bell-Sakyi L."/>
            <person name="Cui X.M."/>
            <person name="Yuan T.T."/>
            <person name="Jiang B.G."/>
            <person name="Yang W.F."/>
            <person name="Lam T.T."/>
            <person name="Chang Q.C."/>
            <person name="Ding S.J."/>
            <person name="Wang X.J."/>
            <person name="Zhu J.G."/>
            <person name="Ruan X.D."/>
            <person name="Zhao L."/>
            <person name="Wei J.T."/>
            <person name="Ye R.Z."/>
            <person name="Que T.C."/>
            <person name="Du C.H."/>
            <person name="Zhou Y.H."/>
            <person name="Cheng J.X."/>
            <person name="Dai P.F."/>
            <person name="Guo W.B."/>
            <person name="Han X.H."/>
            <person name="Huang E.J."/>
            <person name="Li L.F."/>
            <person name="Wei W."/>
            <person name="Gao Y.C."/>
            <person name="Liu J.Z."/>
            <person name="Shao H.Z."/>
            <person name="Wang X."/>
            <person name="Wang C.C."/>
            <person name="Yang T.C."/>
            <person name="Huo Q.B."/>
            <person name="Li W."/>
            <person name="Chen H.Y."/>
            <person name="Chen S.E."/>
            <person name="Zhou L.G."/>
            <person name="Ni X.B."/>
            <person name="Tian J.H."/>
            <person name="Sheng Y."/>
            <person name="Liu T."/>
            <person name="Pan Y.S."/>
            <person name="Xia L.Y."/>
            <person name="Li J."/>
            <person name="Zhao F."/>
            <person name="Cao W.C."/>
        </authorList>
    </citation>
    <scope>NUCLEOTIDE SEQUENCE [LARGE SCALE GENOMIC DNA]</scope>
    <source>
        <strain evidence="1">Iper-2018</strain>
    </source>
</reference>
<evidence type="ECO:0000313" key="1">
    <source>
        <dbReference type="EMBL" id="KAG0423218.1"/>
    </source>
</evidence>
<comment type="caution">
    <text evidence="1">The sequence shown here is derived from an EMBL/GenBank/DDBJ whole genome shotgun (WGS) entry which is preliminary data.</text>
</comment>